<protein>
    <submittedName>
        <fullName evidence="1">Uncharacterized protein</fullName>
    </submittedName>
</protein>
<dbReference type="EMBL" id="JAFJMO010000004">
    <property type="protein sequence ID" value="KAJ8279417.1"/>
    <property type="molecule type" value="Genomic_DNA"/>
</dbReference>
<organism evidence="1 2">
    <name type="scientific">Conger conger</name>
    <name type="common">Conger eel</name>
    <name type="synonym">Muraena conger</name>
    <dbReference type="NCBI Taxonomy" id="82655"/>
    <lineage>
        <taxon>Eukaryota</taxon>
        <taxon>Metazoa</taxon>
        <taxon>Chordata</taxon>
        <taxon>Craniata</taxon>
        <taxon>Vertebrata</taxon>
        <taxon>Euteleostomi</taxon>
        <taxon>Actinopterygii</taxon>
        <taxon>Neopterygii</taxon>
        <taxon>Teleostei</taxon>
        <taxon>Anguilliformes</taxon>
        <taxon>Congridae</taxon>
        <taxon>Conger</taxon>
    </lineage>
</organism>
<reference evidence="1" key="1">
    <citation type="journal article" date="2023" name="Science">
        <title>Genome structures resolve the early diversification of teleost fishes.</title>
        <authorList>
            <person name="Parey E."/>
            <person name="Louis A."/>
            <person name="Montfort J."/>
            <person name="Bouchez O."/>
            <person name="Roques C."/>
            <person name="Iampietro C."/>
            <person name="Lluch J."/>
            <person name="Castinel A."/>
            <person name="Donnadieu C."/>
            <person name="Desvignes T."/>
            <person name="Floi Bucao C."/>
            <person name="Jouanno E."/>
            <person name="Wen M."/>
            <person name="Mejri S."/>
            <person name="Dirks R."/>
            <person name="Jansen H."/>
            <person name="Henkel C."/>
            <person name="Chen W.J."/>
            <person name="Zahm M."/>
            <person name="Cabau C."/>
            <person name="Klopp C."/>
            <person name="Thompson A.W."/>
            <person name="Robinson-Rechavi M."/>
            <person name="Braasch I."/>
            <person name="Lecointre G."/>
            <person name="Bobe J."/>
            <person name="Postlethwait J.H."/>
            <person name="Berthelot C."/>
            <person name="Roest Crollius H."/>
            <person name="Guiguen Y."/>
        </authorList>
    </citation>
    <scope>NUCLEOTIDE SEQUENCE</scope>
    <source>
        <strain evidence="1">Concon-B</strain>
    </source>
</reference>
<gene>
    <name evidence="1" type="ORF">COCON_G00064830</name>
</gene>
<evidence type="ECO:0000313" key="2">
    <source>
        <dbReference type="Proteomes" id="UP001152803"/>
    </source>
</evidence>
<accession>A0A9Q1DS69</accession>
<dbReference type="AlphaFoldDB" id="A0A9Q1DS69"/>
<comment type="caution">
    <text evidence="1">The sequence shown here is derived from an EMBL/GenBank/DDBJ whole genome shotgun (WGS) entry which is preliminary data.</text>
</comment>
<proteinExistence type="predicted"/>
<dbReference type="Proteomes" id="UP001152803">
    <property type="component" value="Unassembled WGS sequence"/>
</dbReference>
<name>A0A9Q1DS69_CONCO</name>
<sequence>MKVLVVDSNPNLSLCQVRCGHCFRVEINCSFGQDILSPSALLFMYCCCLNSKDQGNALTEPFRSFIVHVLFKNVIFAVSECANSPPSPLCVCYPLFSAIRMYRHTISFLNF</sequence>
<keyword evidence="2" id="KW-1185">Reference proteome</keyword>
<evidence type="ECO:0000313" key="1">
    <source>
        <dbReference type="EMBL" id="KAJ8279417.1"/>
    </source>
</evidence>